<comment type="similarity">
    <text evidence="1">Belongs to the SorC transcriptional regulatory family.</text>
</comment>
<evidence type="ECO:0000313" key="7">
    <source>
        <dbReference type="Proteomes" id="UP000464658"/>
    </source>
</evidence>
<dbReference type="Proteomes" id="UP000464658">
    <property type="component" value="Chromosome"/>
</dbReference>
<dbReference type="PANTHER" id="PTHR34294:SF5">
    <property type="entry name" value="CENTRAL GLYCOLYTIC GENES REGULATOR"/>
    <property type="match status" value="1"/>
</dbReference>
<dbReference type="InterPro" id="IPR007324">
    <property type="entry name" value="Sugar-bd_dom_put"/>
</dbReference>
<dbReference type="GO" id="GO:0003677">
    <property type="term" value="F:DNA binding"/>
    <property type="evidence" value="ECO:0007669"/>
    <property type="project" value="UniProtKB-KW"/>
</dbReference>
<name>A0A5S9MIB0_BACIA</name>
<sequence>MTEAFGYYFNRDGEVVHKVHSVGMQLDDLESIPHIIAVAGGSSKAGAIEAYFKNRAERFSSQTKEPQKSY</sequence>
<gene>
    <name evidence="6" type="ORF">BsIDN1_59900</name>
</gene>
<evidence type="ECO:0000256" key="3">
    <source>
        <dbReference type="ARBA" id="ARBA00023125"/>
    </source>
</evidence>
<dbReference type="AlphaFoldDB" id="A0A5S9MIB0"/>
<organism evidence="6 7">
    <name type="scientific">Bacillus safensis</name>
    <dbReference type="NCBI Taxonomy" id="561879"/>
    <lineage>
        <taxon>Bacteria</taxon>
        <taxon>Bacillati</taxon>
        <taxon>Bacillota</taxon>
        <taxon>Bacilli</taxon>
        <taxon>Bacillales</taxon>
        <taxon>Bacillaceae</taxon>
        <taxon>Bacillus</taxon>
    </lineage>
</organism>
<dbReference type="Gene3D" id="3.40.50.1360">
    <property type="match status" value="1"/>
</dbReference>
<evidence type="ECO:0000256" key="1">
    <source>
        <dbReference type="ARBA" id="ARBA00010466"/>
    </source>
</evidence>
<protein>
    <recommendedName>
        <fullName evidence="5">Sugar-binding domain-containing protein</fullName>
    </recommendedName>
</protein>
<dbReference type="SUPFAM" id="SSF100950">
    <property type="entry name" value="NagB/RpiA/CoA transferase-like"/>
    <property type="match status" value="1"/>
</dbReference>
<dbReference type="PANTHER" id="PTHR34294">
    <property type="entry name" value="TRANSCRIPTIONAL REGULATOR-RELATED"/>
    <property type="match status" value="1"/>
</dbReference>
<dbReference type="InterPro" id="IPR037171">
    <property type="entry name" value="NagB/RpiA_transferase-like"/>
</dbReference>
<dbReference type="GO" id="GO:0030246">
    <property type="term" value="F:carbohydrate binding"/>
    <property type="evidence" value="ECO:0007669"/>
    <property type="project" value="InterPro"/>
</dbReference>
<evidence type="ECO:0000313" key="6">
    <source>
        <dbReference type="EMBL" id="BBP92372.1"/>
    </source>
</evidence>
<accession>A0A5S9MIB0</accession>
<evidence type="ECO:0000256" key="2">
    <source>
        <dbReference type="ARBA" id="ARBA00023015"/>
    </source>
</evidence>
<keyword evidence="4" id="KW-0804">Transcription</keyword>
<feature type="domain" description="Sugar-binding" evidence="5">
    <location>
        <begin position="2"/>
        <end position="55"/>
    </location>
</feature>
<dbReference type="Pfam" id="PF04198">
    <property type="entry name" value="Sugar-bind"/>
    <property type="match status" value="1"/>
</dbReference>
<keyword evidence="3" id="KW-0238">DNA-binding</keyword>
<reference evidence="6 7" key="1">
    <citation type="submission" date="2019-12" db="EMBL/GenBank/DDBJ databases">
        <title>Full genome sequence of a Bacillus safensis strain isolated from commercially available natto in Indonesia.</title>
        <authorList>
            <person name="Yoshida M."/>
            <person name="Uomi M."/>
            <person name="Waturangi D."/>
            <person name="Ekaputri J.J."/>
            <person name="Setiamarga D.H.E."/>
        </authorList>
    </citation>
    <scope>NUCLEOTIDE SEQUENCE [LARGE SCALE GENOMIC DNA]</scope>
    <source>
        <strain evidence="6 7">IDN1</strain>
    </source>
</reference>
<dbReference type="EMBL" id="AP021906">
    <property type="protein sequence ID" value="BBP92372.1"/>
    <property type="molecule type" value="Genomic_DNA"/>
</dbReference>
<keyword evidence="2" id="KW-0805">Transcription regulation</keyword>
<proteinExistence type="inferred from homology"/>
<evidence type="ECO:0000259" key="5">
    <source>
        <dbReference type="Pfam" id="PF04198"/>
    </source>
</evidence>
<dbReference type="InterPro" id="IPR051054">
    <property type="entry name" value="SorC_transcr_regulators"/>
</dbReference>
<evidence type="ECO:0000256" key="4">
    <source>
        <dbReference type="ARBA" id="ARBA00023163"/>
    </source>
</evidence>